<dbReference type="GO" id="GO:0009055">
    <property type="term" value="F:electron transfer activity"/>
    <property type="evidence" value="ECO:0007669"/>
    <property type="project" value="InterPro"/>
</dbReference>
<sequence length="637" mass="70621">MSRFLFIPLILTAVAPTIAQDHAHHHHGDGEAEVERPKILLDKSARIVEYQLKRLDNAKLLLVETATDDPKYLPVFKAILLRPGLSLQNREAALDGLTAINKSDSATELLAVLGTLSDSDKDQQRVGRQLSAILLNQPAEVLKTKVADLNKATTQESSVLRATGYAGLIVAGQPDDAWDQAKQNESARLDYLAAVSLVPQGPLRNSLRDNVVASLDDAQPKAVRVAAIRALATISDQQPDSFQRLADFVPNVDFRTPAVRSLLKLPPEARDEATSRTLVKILVQHAEDTPAAKRTSDEFVDAMQLADELLRKLPSEESRSYRDRLRAVTVRVVRIHTVEEEMRYDRPFFAVEAGRPVQVILENEDLMPHNMVITKPGQLKAVALAGAELGTAPGLDGKLYVPESPDVLYSTDMVNAGQRFVLTFTAPTEPGEYPYVCTFPRHWMRMYGVMVVVPDLDAWQRNPVEPKDPLGNNRSFVQNWKLSDFPADQLADAMRGRNPDIGARLFKEATCLGCHKINGQGGSVGPDMKDLMKRWKGNHHGILREILEPSYKIDPKYAVKIVVDIDGRTTSGIVQAEDKKSISILVNPEVPEPKVILKDDIEEIIPSTTSMMPKALLDKFSREEIMEILAYITAAEE</sequence>
<dbReference type="Pfam" id="PF00034">
    <property type="entry name" value="Cytochrom_C"/>
    <property type="match status" value="1"/>
</dbReference>
<dbReference type="CDD" id="cd04233">
    <property type="entry name" value="Auracyanin"/>
    <property type="match status" value="1"/>
</dbReference>
<evidence type="ECO:0000256" key="4">
    <source>
        <dbReference type="ARBA" id="ARBA00022982"/>
    </source>
</evidence>
<dbReference type="InterPro" id="IPR028871">
    <property type="entry name" value="BlueCu_1_BS"/>
</dbReference>
<evidence type="ECO:0000256" key="1">
    <source>
        <dbReference type="ARBA" id="ARBA00022448"/>
    </source>
</evidence>
<dbReference type="EMBL" id="CP017641">
    <property type="protein sequence ID" value="APZ95415.1"/>
    <property type="molecule type" value="Genomic_DNA"/>
</dbReference>
<dbReference type="KEGG" id="fmr:Fuma_05073"/>
<dbReference type="OrthoDB" id="9814063at2"/>
<proteinExistence type="predicted"/>
<keyword evidence="1" id="KW-0813">Transport</keyword>
<evidence type="ECO:0000256" key="6">
    <source>
        <dbReference type="ARBA" id="ARBA00023008"/>
    </source>
</evidence>
<dbReference type="InterPro" id="IPR016024">
    <property type="entry name" value="ARM-type_fold"/>
</dbReference>
<dbReference type="STRING" id="1891926.Fuma_05073"/>
<dbReference type="Proteomes" id="UP000187735">
    <property type="component" value="Chromosome"/>
</dbReference>
<dbReference type="Gene3D" id="2.60.40.420">
    <property type="entry name" value="Cupredoxins - blue copper proteins"/>
    <property type="match status" value="1"/>
</dbReference>
<dbReference type="Pfam" id="PF00127">
    <property type="entry name" value="Copper-bind"/>
    <property type="match status" value="1"/>
</dbReference>
<evidence type="ECO:0000259" key="8">
    <source>
        <dbReference type="PROSITE" id="PS51007"/>
    </source>
</evidence>
<dbReference type="InterPro" id="IPR013427">
    <property type="entry name" value="Haem-bd_dom_put"/>
</dbReference>
<dbReference type="GO" id="GO:0005507">
    <property type="term" value="F:copper ion binding"/>
    <property type="evidence" value="ECO:0007669"/>
    <property type="project" value="InterPro"/>
</dbReference>
<dbReference type="PANTHER" id="PTHR33546:SF1">
    <property type="entry name" value="LARGE, MULTIFUNCTIONAL SECRETED PROTEIN"/>
    <property type="match status" value="1"/>
</dbReference>
<dbReference type="PROSITE" id="PS00196">
    <property type="entry name" value="COPPER_BLUE"/>
    <property type="match status" value="1"/>
</dbReference>
<protein>
    <submittedName>
        <fullName evidence="9">Auracyanin-A</fullName>
    </submittedName>
</protein>
<organism evidence="9 10">
    <name type="scientific">Fuerstiella marisgermanici</name>
    <dbReference type="NCBI Taxonomy" id="1891926"/>
    <lineage>
        <taxon>Bacteria</taxon>
        <taxon>Pseudomonadati</taxon>
        <taxon>Planctomycetota</taxon>
        <taxon>Planctomycetia</taxon>
        <taxon>Planctomycetales</taxon>
        <taxon>Planctomycetaceae</taxon>
        <taxon>Fuerstiella</taxon>
    </lineage>
</organism>
<reference evidence="9 10" key="1">
    <citation type="journal article" date="2016" name="Front. Microbiol.">
        <title>Fuerstia marisgermanicae gen. nov., sp. nov., an Unusual Member of the Phylum Planctomycetes from the German Wadden Sea.</title>
        <authorList>
            <person name="Kohn T."/>
            <person name="Heuer A."/>
            <person name="Jogler M."/>
            <person name="Vollmers J."/>
            <person name="Boedeker C."/>
            <person name="Bunk B."/>
            <person name="Rast P."/>
            <person name="Borchert D."/>
            <person name="Glockner I."/>
            <person name="Freese H.M."/>
            <person name="Klenk H.P."/>
            <person name="Overmann J."/>
            <person name="Kaster A.K."/>
            <person name="Rohde M."/>
            <person name="Wiegand S."/>
            <person name="Jogler C."/>
        </authorList>
    </citation>
    <scope>NUCLEOTIDE SEQUENCE [LARGE SCALE GENOMIC DNA]</scope>
    <source>
        <strain evidence="9 10">NH11</strain>
    </source>
</reference>
<dbReference type="NCBIfam" id="TIGR02603">
    <property type="entry name" value="CxxCH_TIGR02603"/>
    <property type="match status" value="1"/>
</dbReference>
<dbReference type="InterPro" id="IPR008972">
    <property type="entry name" value="Cupredoxin"/>
</dbReference>
<dbReference type="InterPro" id="IPR036909">
    <property type="entry name" value="Cyt_c-like_dom_sf"/>
</dbReference>
<gene>
    <name evidence="9" type="ORF">Fuma_05073</name>
</gene>
<dbReference type="GO" id="GO:0020037">
    <property type="term" value="F:heme binding"/>
    <property type="evidence" value="ECO:0007669"/>
    <property type="project" value="InterPro"/>
</dbReference>
<keyword evidence="3 7" id="KW-0479">Metal-binding</keyword>
<dbReference type="Gene3D" id="1.10.760.10">
    <property type="entry name" value="Cytochrome c-like domain"/>
    <property type="match status" value="1"/>
</dbReference>
<dbReference type="SUPFAM" id="SSF46626">
    <property type="entry name" value="Cytochrome c"/>
    <property type="match status" value="1"/>
</dbReference>
<evidence type="ECO:0000313" key="9">
    <source>
        <dbReference type="EMBL" id="APZ95415.1"/>
    </source>
</evidence>
<keyword evidence="5 7" id="KW-0408">Iron</keyword>
<feature type="domain" description="Cytochrome c" evidence="8">
    <location>
        <begin position="497"/>
        <end position="636"/>
    </location>
</feature>
<keyword evidence="10" id="KW-1185">Reference proteome</keyword>
<dbReference type="SUPFAM" id="SSF48371">
    <property type="entry name" value="ARM repeat"/>
    <property type="match status" value="1"/>
</dbReference>
<dbReference type="PANTHER" id="PTHR33546">
    <property type="entry name" value="LARGE, MULTIFUNCTIONAL SECRETED PROTEIN-RELATED"/>
    <property type="match status" value="1"/>
</dbReference>
<evidence type="ECO:0000256" key="3">
    <source>
        <dbReference type="ARBA" id="ARBA00022723"/>
    </source>
</evidence>
<evidence type="ECO:0000256" key="5">
    <source>
        <dbReference type="ARBA" id="ARBA00023004"/>
    </source>
</evidence>
<dbReference type="PROSITE" id="PS51007">
    <property type="entry name" value="CYTC"/>
    <property type="match status" value="1"/>
</dbReference>
<dbReference type="AlphaFoldDB" id="A0A1P8WMX7"/>
<keyword evidence="2 7" id="KW-0349">Heme</keyword>
<accession>A0A1P8WMX7</accession>
<name>A0A1P8WMX7_9PLAN</name>
<keyword evidence="6" id="KW-0186">Copper</keyword>
<evidence type="ECO:0000256" key="7">
    <source>
        <dbReference type="PROSITE-ProRule" id="PRU00433"/>
    </source>
</evidence>
<evidence type="ECO:0000313" key="10">
    <source>
        <dbReference type="Proteomes" id="UP000187735"/>
    </source>
</evidence>
<keyword evidence="4" id="KW-0249">Electron transport</keyword>
<dbReference type="InterPro" id="IPR009056">
    <property type="entry name" value="Cyt_c-like_dom"/>
</dbReference>
<dbReference type="RefSeq" id="WP_077026578.1">
    <property type="nucleotide sequence ID" value="NZ_CP017641.1"/>
</dbReference>
<evidence type="ECO:0000256" key="2">
    <source>
        <dbReference type="ARBA" id="ARBA00022617"/>
    </source>
</evidence>
<dbReference type="InterPro" id="IPR000923">
    <property type="entry name" value="BlueCu_1"/>
</dbReference>
<dbReference type="SUPFAM" id="SSF49503">
    <property type="entry name" value="Cupredoxins"/>
    <property type="match status" value="1"/>
</dbReference>